<organism evidence="1 2">
    <name type="scientific">Pseudomonas cichorii</name>
    <dbReference type="NCBI Taxonomy" id="36746"/>
    <lineage>
        <taxon>Bacteria</taxon>
        <taxon>Pseudomonadati</taxon>
        <taxon>Pseudomonadota</taxon>
        <taxon>Gammaproteobacteria</taxon>
        <taxon>Pseudomonadales</taxon>
        <taxon>Pseudomonadaceae</taxon>
        <taxon>Pseudomonas</taxon>
    </lineage>
</organism>
<dbReference type="Proteomes" id="UP000277236">
    <property type="component" value="Unassembled WGS sequence"/>
</dbReference>
<evidence type="ECO:0000313" key="1">
    <source>
        <dbReference type="EMBL" id="RMQ51290.1"/>
    </source>
</evidence>
<comment type="caution">
    <text evidence="1">The sequence shown here is derived from an EMBL/GenBank/DDBJ whole genome shotgun (WGS) entry which is preliminary data.</text>
</comment>
<sequence>MCYPLGIYAIVENRVSHRGASIGATNAYQQGRTMRLDQMPYHSMPTLAVLPFRQFGIGWSWQLRALKLFPDSLLAWKRYFYDNGQGHARGSSFSTFAEAMIAADAFNQTTAERIGIAVLDPVLQASVILKVDKALTAARRIQDEEELMEREAIKRNAHLPRPAIRDLNLPSKMDSLREPLHEQLIRAPYLQVVAIPRFNACLRRTGDMEWEEIGALTPKRSQICLREFTAKGFGLSAADHWGRTKAQIRALLLPRANQLLQLASVKQMLAEARMRGQRVLVCGGFVFWLEDDGQPRWVIKNTGGESNSEEGTTLWHEGTILSKNHGRIVVLPYIKENGERVQGHTKNAPHDGKALLRHRDQYVTLPFEILEGDLMIGLFGELHYE</sequence>
<gene>
    <name evidence="1" type="ORF">ALQ04_100421</name>
</gene>
<protein>
    <submittedName>
        <fullName evidence="1">Uncharacterized protein</fullName>
    </submittedName>
</protein>
<reference evidence="1 2" key="1">
    <citation type="submission" date="2018-08" db="EMBL/GenBank/DDBJ databases">
        <title>Recombination of ecologically and evolutionarily significant loci maintains genetic cohesion in the Pseudomonas syringae species complex.</title>
        <authorList>
            <person name="Dillon M."/>
            <person name="Thakur S."/>
            <person name="Almeida R.N.D."/>
            <person name="Weir B.S."/>
            <person name="Guttman D.S."/>
        </authorList>
    </citation>
    <scope>NUCLEOTIDE SEQUENCE [LARGE SCALE GENOMIC DNA]</scope>
    <source>
        <strain evidence="1 2">ICMP 3353</strain>
    </source>
</reference>
<dbReference type="EMBL" id="RBRE01000001">
    <property type="protein sequence ID" value="RMQ51290.1"/>
    <property type="molecule type" value="Genomic_DNA"/>
</dbReference>
<name>A0A3M4MBU6_PSECI</name>
<dbReference type="AlphaFoldDB" id="A0A3M4MBU6"/>
<proteinExistence type="predicted"/>
<accession>A0A3M4MBU6</accession>
<evidence type="ECO:0000313" key="2">
    <source>
        <dbReference type="Proteomes" id="UP000277236"/>
    </source>
</evidence>